<name>A0A327WWW8_9GAMM</name>
<keyword evidence="4" id="KW-0732">Signal</keyword>
<proteinExistence type="predicted"/>
<dbReference type="PANTHER" id="PTHR12147">
    <property type="entry name" value="METALLOPEPTIDASE M28 FAMILY MEMBER"/>
    <property type="match status" value="1"/>
</dbReference>
<evidence type="ECO:0000256" key="2">
    <source>
        <dbReference type="ARBA" id="ARBA00022670"/>
    </source>
</evidence>
<protein>
    <submittedName>
        <fullName evidence="9">Peptidase M28</fullName>
    </submittedName>
    <submittedName>
        <fullName evidence="8">Zn-dependent M28 family amino/carboxypeptidase</fullName>
    </submittedName>
</protein>
<dbReference type="Pfam" id="PF04389">
    <property type="entry name" value="Peptidase_M28"/>
    <property type="match status" value="1"/>
</dbReference>
<evidence type="ECO:0000256" key="3">
    <source>
        <dbReference type="ARBA" id="ARBA00022723"/>
    </source>
</evidence>
<dbReference type="EMBL" id="PIPK01000009">
    <property type="protein sequence ID" value="RUO22815.1"/>
    <property type="molecule type" value="Genomic_DNA"/>
</dbReference>
<keyword evidence="6" id="KW-0862">Zinc</keyword>
<dbReference type="PANTHER" id="PTHR12147:SF56">
    <property type="entry name" value="AMINOPEPTIDASE YDR415C-RELATED"/>
    <property type="match status" value="1"/>
</dbReference>
<comment type="caution">
    <text evidence="8">The sequence shown here is derived from an EMBL/GenBank/DDBJ whole genome shotgun (WGS) entry which is preliminary data.</text>
</comment>
<evidence type="ECO:0000313" key="8">
    <source>
        <dbReference type="EMBL" id="RAJ96410.1"/>
    </source>
</evidence>
<dbReference type="CDD" id="cd04821">
    <property type="entry name" value="PA_M28_1_2"/>
    <property type="match status" value="1"/>
</dbReference>
<organism evidence="8 10">
    <name type="scientific">Aliidiomarina maris</name>
    <dbReference type="NCBI Taxonomy" id="531312"/>
    <lineage>
        <taxon>Bacteria</taxon>
        <taxon>Pseudomonadati</taxon>
        <taxon>Pseudomonadota</taxon>
        <taxon>Gammaproteobacteria</taxon>
        <taxon>Alteromonadales</taxon>
        <taxon>Idiomarinaceae</taxon>
        <taxon>Aliidiomarina</taxon>
    </lineage>
</organism>
<dbReference type="Gene3D" id="3.40.630.10">
    <property type="entry name" value="Zn peptidases"/>
    <property type="match status" value="1"/>
</dbReference>
<sequence>MQHAKPAMAGLAVLAFTAACSPSQPSDTNQDNMALQAFPAVTDADGYVDTNFSATYRDHLRTLASDEFEGRAPGTRGEELTVDYVRSVYEQAGLVSMTDDTYTQMVPMARIAPSRVTNMQFSGADDSNEFSYRQQMMGWTQRITDAVEVEDSDMVFVGYGIVAPEYDWNDHAGLNVEGKTVVMLVNDPGYATQDESLFNGNAMTYYGRWTYKFEEAARQGAEAAIIIHETGPAGYGWGVVAGGSPVRFSLKTDDLNSHRAKIEGWVTEESAQTLFNHVGMTLDEARERALSSDFTPIELNRQMSMIVENEIEFFETANIIGKVEGSLYPDEHVIYMAHWDHMGTDPISGAIFNGAQDNASGAAALLSLAEAFGQGEQPERSIVFLMVGAEERGLLGSLWYGEEPLLPLDQAVAGINMDMQNMYGPMRDFVVVGWNNSDMQDVAAPFVAAQNRYLAPETNPETGFFYRSDHFSLANKGVPMLYAKGGIDHFEKGKAYGREMYEYLFAELYHKPADEYDPKWDLRGMQQDLWVYFRVGYELANTRRWPQWAPGNEFEAERLATDHLRQD</sequence>
<dbReference type="GO" id="GO:0006508">
    <property type="term" value="P:proteolysis"/>
    <property type="evidence" value="ECO:0007669"/>
    <property type="project" value="UniProtKB-KW"/>
</dbReference>
<evidence type="ECO:0000313" key="10">
    <source>
        <dbReference type="Proteomes" id="UP000249203"/>
    </source>
</evidence>
<evidence type="ECO:0000259" key="7">
    <source>
        <dbReference type="Pfam" id="PF04389"/>
    </source>
</evidence>
<keyword evidence="5" id="KW-0378">Hydrolase</keyword>
<dbReference type="Proteomes" id="UP000287865">
    <property type="component" value="Unassembled WGS sequence"/>
</dbReference>
<feature type="domain" description="Peptidase M28" evidence="7">
    <location>
        <begin position="318"/>
        <end position="527"/>
    </location>
</feature>
<evidence type="ECO:0000256" key="4">
    <source>
        <dbReference type="ARBA" id="ARBA00022729"/>
    </source>
</evidence>
<accession>A0A327WWW8</accession>
<keyword evidence="1" id="KW-0031">Aminopeptidase</keyword>
<evidence type="ECO:0000256" key="1">
    <source>
        <dbReference type="ARBA" id="ARBA00022438"/>
    </source>
</evidence>
<keyword evidence="3" id="KW-0479">Metal-binding</keyword>
<dbReference type="GO" id="GO:0008235">
    <property type="term" value="F:metalloexopeptidase activity"/>
    <property type="evidence" value="ECO:0007669"/>
    <property type="project" value="InterPro"/>
</dbReference>
<dbReference type="GO" id="GO:0046872">
    <property type="term" value="F:metal ion binding"/>
    <property type="evidence" value="ECO:0007669"/>
    <property type="project" value="UniProtKB-KW"/>
</dbReference>
<dbReference type="Proteomes" id="UP000249203">
    <property type="component" value="Unassembled WGS sequence"/>
</dbReference>
<dbReference type="PROSITE" id="PS51257">
    <property type="entry name" value="PROKAR_LIPOPROTEIN"/>
    <property type="match status" value="1"/>
</dbReference>
<dbReference type="OrthoDB" id="9778250at2"/>
<keyword evidence="8" id="KW-0121">Carboxypeptidase</keyword>
<evidence type="ECO:0000313" key="11">
    <source>
        <dbReference type="Proteomes" id="UP000287865"/>
    </source>
</evidence>
<gene>
    <name evidence="8" type="ORF">B0I24_10991</name>
    <name evidence="9" type="ORF">CWE07_10060</name>
</gene>
<evidence type="ECO:0000256" key="6">
    <source>
        <dbReference type="ARBA" id="ARBA00022833"/>
    </source>
</evidence>
<reference evidence="9 11" key="1">
    <citation type="journal article" date="2018" name="Front. Microbiol.">
        <title>Genome-Based Analysis Reveals the Taxonomy and Diversity of the Family Idiomarinaceae.</title>
        <authorList>
            <person name="Liu Y."/>
            <person name="Lai Q."/>
            <person name="Shao Z."/>
        </authorList>
    </citation>
    <scope>NUCLEOTIDE SEQUENCE [LARGE SCALE GENOMIC DNA]</scope>
    <source>
        <strain evidence="9 11">CF12-14</strain>
    </source>
</reference>
<keyword evidence="2" id="KW-0645">Protease</keyword>
<dbReference type="InterPro" id="IPR007484">
    <property type="entry name" value="Peptidase_M28"/>
</dbReference>
<reference evidence="8 10" key="2">
    <citation type="submission" date="2018-06" db="EMBL/GenBank/DDBJ databases">
        <title>Genomic Encyclopedia of Type Strains, Phase III (KMG-III): the genomes of soil and plant-associated and newly described type strains.</title>
        <authorList>
            <person name="Whitman W."/>
        </authorList>
    </citation>
    <scope>NUCLEOTIDE SEQUENCE [LARGE SCALE GENOMIC DNA]</scope>
    <source>
        <strain evidence="8 10">CGMCC 1.15366</strain>
    </source>
</reference>
<dbReference type="AlphaFoldDB" id="A0A327WWW8"/>
<evidence type="ECO:0000313" key="9">
    <source>
        <dbReference type="EMBL" id="RUO22815.1"/>
    </source>
</evidence>
<keyword evidence="11" id="KW-1185">Reference proteome</keyword>
<dbReference type="GO" id="GO:0004177">
    <property type="term" value="F:aminopeptidase activity"/>
    <property type="evidence" value="ECO:0007669"/>
    <property type="project" value="UniProtKB-KW"/>
</dbReference>
<evidence type="ECO:0000256" key="5">
    <source>
        <dbReference type="ARBA" id="ARBA00022801"/>
    </source>
</evidence>
<dbReference type="InterPro" id="IPR045175">
    <property type="entry name" value="M28_fam"/>
</dbReference>
<dbReference type="SUPFAM" id="SSF53187">
    <property type="entry name" value="Zn-dependent exopeptidases"/>
    <property type="match status" value="1"/>
</dbReference>
<dbReference type="EMBL" id="QLMD01000009">
    <property type="protein sequence ID" value="RAJ96410.1"/>
    <property type="molecule type" value="Genomic_DNA"/>
</dbReference>
<dbReference type="GO" id="GO:0004180">
    <property type="term" value="F:carboxypeptidase activity"/>
    <property type="evidence" value="ECO:0007669"/>
    <property type="project" value="UniProtKB-KW"/>
</dbReference>
<dbReference type="RefSeq" id="WP_111569814.1">
    <property type="nucleotide sequence ID" value="NZ_PIPK01000009.1"/>
</dbReference>